<dbReference type="EMBL" id="GBHO01014947">
    <property type="protein sequence ID" value="JAG28657.1"/>
    <property type="molecule type" value="Transcribed_RNA"/>
</dbReference>
<protein>
    <recommendedName>
        <fullName evidence="1">RNA helicase</fullName>
        <ecNumber evidence="1">3.6.4.13</ecNumber>
    </recommendedName>
</protein>
<dbReference type="GO" id="GO:0003723">
    <property type="term" value="F:RNA binding"/>
    <property type="evidence" value="ECO:0007669"/>
    <property type="project" value="UniProtKB-KW"/>
</dbReference>
<keyword evidence="5" id="KW-0067">ATP-binding</keyword>
<sequence>MSATLIPEIESLRNIIVHDPIIIDVQDQSIKGLLKQYFLIMYNYEKYMILYTLIALGYIKGKSLFFVNSTNEAFHLKLFLAQFTIKAIVLNDDLPMNSRRNIIEQFNSGTFIYLIATDEVFCNDNVDDSEDSVTKGKISQVSSSRGIDFIGVRTVVNVELPTSYKSYTHRIGRTARGGKTGEAISLVTVSEQV</sequence>
<reference evidence="9" key="1">
    <citation type="journal article" date="2014" name="PLoS ONE">
        <title>Transcriptome-Based Identification of ABC Transporters in the Western Tarnished Plant Bug Lygus hesperus.</title>
        <authorList>
            <person name="Hull J.J."/>
            <person name="Chaney K."/>
            <person name="Geib S.M."/>
            <person name="Fabrick J.A."/>
            <person name="Brent C.S."/>
            <person name="Walsh D."/>
            <person name="Lavine L.C."/>
        </authorList>
    </citation>
    <scope>NUCLEOTIDE SEQUENCE</scope>
</reference>
<dbReference type="GO" id="GO:0003724">
    <property type="term" value="F:RNA helicase activity"/>
    <property type="evidence" value="ECO:0007669"/>
    <property type="project" value="UniProtKB-EC"/>
</dbReference>
<dbReference type="InterPro" id="IPR050079">
    <property type="entry name" value="DEAD_box_RNA_helicase"/>
</dbReference>
<reference evidence="9" key="2">
    <citation type="submission" date="2014-07" db="EMBL/GenBank/DDBJ databases">
        <authorList>
            <person name="Hull J."/>
        </authorList>
    </citation>
    <scope>NUCLEOTIDE SEQUENCE</scope>
</reference>
<dbReference type="GO" id="GO:0005829">
    <property type="term" value="C:cytosol"/>
    <property type="evidence" value="ECO:0007669"/>
    <property type="project" value="TreeGrafter"/>
</dbReference>
<evidence type="ECO:0000256" key="2">
    <source>
        <dbReference type="ARBA" id="ARBA00022741"/>
    </source>
</evidence>
<dbReference type="GO" id="GO:0016787">
    <property type="term" value="F:hydrolase activity"/>
    <property type="evidence" value="ECO:0007669"/>
    <property type="project" value="UniProtKB-KW"/>
</dbReference>
<evidence type="ECO:0000256" key="3">
    <source>
        <dbReference type="ARBA" id="ARBA00022801"/>
    </source>
</evidence>
<dbReference type="PANTHER" id="PTHR47959:SF21">
    <property type="entry name" value="DEAD-BOX HELICASE 56"/>
    <property type="match status" value="1"/>
</dbReference>
<keyword evidence="3" id="KW-0378">Hydrolase</keyword>
<dbReference type="AlphaFoldDB" id="A0A0A9Y6H7"/>
<evidence type="ECO:0000256" key="5">
    <source>
        <dbReference type="ARBA" id="ARBA00022840"/>
    </source>
</evidence>
<dbReference type="EC" id="3.6.4.13" evidence="1"/>
<evidence type="ECO:0000259" key="8">
    <source>
        <dbReference type="PROSITE" id="PS51194"/>
    </source>
</evidence>
<dbReference type="InterPro" id="IPR027417">
    <property type="entry name" value="P-loop_NTPase"/>
</dbReference>
<dbReference type="SMART" id="SM00490">
    <property type="entry name" value="HELICc"/>
    <property type="match status" value="1"/>
</dbReference>
<dbReference type="Gene3D" id="3.40.50.300">
    <property type="entry name" value="P-loop containing nucleotide triphosphate hydrolases"/>
    <property type="match status" value="1"/>
</dbReference>
<feature type="domain" description="Helicase C-terminal" evidence="8">
    <location>
        <begin position="52"/>
        <end position="193"/>
    </location>
</feature>
<keyword evidence="2" id="KW-0547">Nucleotide-binding</keyword>
<evidence type="ECO:0000256" key="6">
    <source>
        <dbReference type="ARBA" id="ARBA00022884"/>
    </source>
</evidence>
<proteinExistence type="predicted"/>
<evidence type="ECO:0000256" key="4">
    <source>
        <dbReference type="ARBA" id="ARBA00022806"/>
    </source>
</evidence>
<keyword evidence="6" id="KW-0694">RNA-binding</keyword>
<dbReference type="PANTHER" id="PTHR47959">
    <property type="entry name" value="ATP-DEPENDENT RNA HELICASE RHLE-RELATED"/>
    <property type="match status" value="1"/>
</dbReference>
<dbReference type="PROSITE" id="PS51194">
    <property type="entry name" value="HELICASE_CTER"/>
    <property type="match status" value="1"/>
</dbReference>
<dbReference type="GO" id="GO:0005524">
    <property type="term" value="F:ATP binding"/>
    <property type="evidence" value="ECO:0007669"/>
    <property type="project" value="UniProtKB-KW"/>
</dbReference>
<evidence type="ECO:0000256" key="7">
    <source>
        <dbReference type="ARBA" id="ARBA00047984"/>
    </source>
</evidence>
<dbReference type="CDD" id="cd18787">
    <property type="entry name" value="SF2_C_DEAD"/>
    <property type="match status" value="1"/>
</dbReference>
<dbReference type="SUPFAM" id="SSF52540">
    <property type="entry name" value="P-loop containing nucleoside triphosphate hydrolases"/>
    <property type="match status" value="1"/>
</dbReference>
<comment type="catalytic activity">
    <reaction evidence="7">
        <text>ATP + H2O = ADP + phosphate + H(+)</text>
        <dbReference type="Rhea" id="RHEA:13065"/>
        <dbReference type="ChEBI" id="CHEBI:15377"/>
        <dbReference type="ChEBI" id="CHEBI:15378"/>
        <dbReference type="ChEBI" id="CHEBI:30616"/>
        <dbReference type="ChEBI" id="CHEBI:43474"/>
        <dbReference type="ChEBI" id="CHEBI:456216"/>
        <dbReference type="EC" id="3.6.4.13"/>
    </reaction>
</comment>
<accession>A0A0A9Y6H7</accession>
<evidence type="ECO:0000313" key="9">
    <source>
        <dbReference type="EMBL" id="JAG28657.1"/>
    </source>
</evidence>
<dbReference type="InterPro" id="IPR001650">
    <property type="entry name" value="Helicase_C-like"/>
</dbReference>
<dbReference type="Pfam" id="PF00271">
    <property type="entry name" value="Helicase_C"/>
    <property type="match status" value="1"/>
</dbReference>
<name>A0A0A9Y6H7_LYGHE</name>
<evidence type="ECO:0000256" key="1">
    <source>
        <dbReference type="ARBA" id="ARBA00012552"/>
    </source>
</evidence>
<organism evidence="9">
    <name type="scientific">Lygus hesperus</name>
    <name type="common">Western plant bug</name>
    <dbReference type="NCBI Taxonomy" id="30085"/>
    <lineage>
        <taxon>Eukaryota</taxon>
        <taxon>Metazoa</taxon>
        <taxon>Ecdysozoa</taxon>
        <taxon>Arthropoda</taxon>
        <taxon>Hexapoda</taxon>
        <taxon>Insecta</taxon>
        <taxon>Pterygota</taxon>
        <taxon>Neoptera</taxon>
        <taxon>Paraneoptera</taxon>
        <taxon>Hemiptera</taxon>
        <taxon>Heteroptera</taxon>
        <taxon>Panheteroptera</taxon>
        <taxon>Cimicomorpha</taxon>
        <taxon>Miridae</taxon>
        <taxon>Mirini</taxon>
        <taxon>Lygus</taxon>
    </lineage>
</organism>
<gene>
    <name evidence="9" type="primary">DBP9_1</name>
    <name evidence="9" type="ORF">CM83_100736</name>
</gene>
<keyword evidence="4 9" id="KW-0347">Helicase</keyword>